<proteinExistence type="predicted"/>
<evidence type="ECO:0000256" key="1">
    <source>
        <dbReference type="SAM" id="MobiDB-lite"/>
    </source>
</evidence>
<feature type="region of interest" description="Disordered" evidence="1">
    <location>
        <begin position="92"/>
        <end position="133"/>
    </location>
</feature>
<keyword evidence="3" id="KW-1185">Reference proteome</keyword>
<dbReference type="Proteomes" id="UP000052978">
    <property type="component" value="Unassembled WGS sequence"/>
</dbReference>
<feature type="region of interest" description="Disordered" evidence="1">
    <location>
        <begin position="27"/>
        <end position="51"/>
    </location>
</feature>
<feature type="compositionally biased region" description="Pro residues" evidence="1">
    <location>
        <begin position="121"/>
        <end position="133"/>
    </location>
</feature>
<protein>
    <submittedName>
        <fullName evidence="2">Uncharacterized protein</fullName>
    </submittedName>
</protein>
<feature type="compositionally biased region" description="Low complexity" evidence="1">
    <location>
        <begin position="27"/>
        <end position="37"/>
    </location>
</feature>
<feature type="compositionally biased region" description="Basic and acidic residues" evidence="1">
    <location>
        <begin position="38"/>
        <end position="49"/>
    </location>
</feature>
<evidence type="ECO:0000313" key="3">
    <source>
        <dbReference type="Proteomes" id="UP000052978"/>
    </source>
</evidence>
<evidence type="ECO:0000313" key="2">
    <source>
        <dbReference type="EMBL" id="EPQ01825.1"/>
    </source>
</evidence>
<organism evidence="2 3">
    <name type="scientific">Myotis brandtii</name>
    <name type="common">Brandt's bat</name>
    <dbReference type="NCBI Taxonomy" id="109478"/>
    <lineage>
        <taxon>Eukaryota</taxon>
        <taxon>Metazoa</taxon>
        <taxon>Chordata</taxon>
        <taxon>Craniata</taxon>
        <taxon>Vertebrata</taxon>
        <taxon>Euteleostomi</taxon>
        <taxon>Mammalia</taxon>
        <taxon>Eutheria</taxon>
        <taxon>Laurasiatheria</taxon>
        <taxon>Chiroptera</taxon>
        <taxon>Yangochiroptera</taxon>
        <taxon>Vespertilionidae</taxon>
        <taxon>Myotis</taxon>
    </lineage>
</organism>
<dbReference type="AlphaFoldDB" id="S7MF20"/>
<sequence>MGELQRGSSLAQNLSAYFTGQSHCLKASSQSADANNDSELKRNQEKETDQTLLQPRLLRHYLLIPPPIFRHYLLIPPPLFCPSAATSHRRSHCGSRKLKSPDDNPRPHPCLLPESVHTRPQVPPSFCPSSPLPRPREVAVFPLCAHVHSSRPPSSLRSAESPPP</sequence>
<reference evidence="2 3" key="1">
    <citation type="journal article" date="2013" name="Nat. Commun.">
        <title>Genome analysis reveals insights into physiology and longevity of the Brandt's bat Myotis brandtii.</title>
        <authorList>
            <person name="Seim I."/>
            <person name="Fang X."/>
            <person name="Xiong Z."/>
            <person name="Lobanov A.V."/>
            <person name="Huang Z."/>
            <person name="Ma S."/>
            <person name="Feng Y."/>
            <person name="Turanov A.A."/>
            <person name="Zhu Y."/>
            <person name="Lenz T.L."/>
            <person name="Gerashchenko M.V."/>
            <person name="Fan D."/>
            <person name="Hee Yim S."/>
            <person name="Yao X."/>
            <person name="Jordan D."/>
            <person name="Xiong Y."/>
            <person name="Ma Y."/>
            <person name="Lyapunov A.N."/>
            <person name="Chen G."/>
            <person name="Kulakova O.I."/>
            <person name="Sun Y."/>
            <person name="Lee S.G."/>
            <person name="Bronson R.T."/>
            <person name="Moskalev A.A."/>
            <person name="Sunyaev S.R."/>
            <person name="Zhang G."/>
            <person name="Krogh A."/>
            <person name="Wang J."/>
            <person name="Gladyshev V.N."/>
        </authorList>
    </citation>
    <scope>NUCLEOTIDE SEQUENCE [LARGE SCALE GENOMIC DNA]</scope>
</reference>
<gene>
    <name evidence="2" type="ORF">D623_10033621</name>
</gene>
<dbReference type="EMBL" id="KE161106">
    <property type="protein sequence ID" value="EPQ01825.1"/>
    <property type="molecule type" value="Genomic_DNA"/>
</dbReference>
<accession>S7MF20</accession>
<name>S7MF20_MYOBR</name>